<dbReference type="EMBL" id="CP003057">
    <property type="protein sequence ID" value="AEQ97476.1"/>
    <property type="molecule type" value="Genomic_DNA"/>
</dbReference>
<evidence type="ECO:0000256" key="1">
    <source>
        <dbReference type="SAM" id="MobiDB-lite"/>
    </source>
</evidence>
<dbReference type="HOGENOM" id="CLU_3174810_0_0_6"/>
<feature type="region of interest" description="Disordered" evidence="1">
    <location>
        <begin position="18"/>
        <end position="47"/>
    </location>
</feature>
<evidence type="ECO:0000313" key="3">
    <source>
        <dbReference type="Proteomes" id="UP000008851"/>
    </source>
</evidence>
<sequence>MAAAHCAVHTLRSVRYFKDTDSTTQKHSTPSAHPRLPCAHAPHVASR</sequence>
<protein>
    <submittedName>
        <fullName evidence="2">Uncharacterized protein</fullName>
    </submittedName>
</protein>
<proteinExistence type="predicted"/>
<accession>G7TCV9</accession>
<name>G7TCV9_XANOB</name>
<evidence type="ECO:0000313" key="2">
    <source>
        <dbReference type="EMBL" id="AEQ97476.1"/>
    </source>
</evidence>
<reference evidence="2 3" key="1">
    <citation type="journal article" date="2011" name="J. Bacteriol.">
        <title>Two new complete genome sequences offer insight into host and tissue specificity of plant pathogenic Xanthomonas spp.</title>
        <authorList>
            <person name="Bogdanove A.J."/>
            <person name="Koebnik R."/>
            <person name="Lu H."/>
            <person name="Furutani A."/>
            <person name="Angiuoli S.V."/>
            <person name="Patil P.B."/>
            <person name="Van Sluys M.A."/>
            <person name="Ryan R.P."/>
            <person name="Meyer D.F."/>
            <person name="Han S.W."/>
            <person name="Aparna G."/>
            <person name="Rajaram M."/>
            <person name="Delcher A.L."/>
            <person name="Phillippy A.M."/>
            <person name="Puiu D."/>
            <person name="Schatz M.C."/>
            <person name="Shumway M."/>
            <person name="Sommer D.D."/>
            <person name="Trapnell C."/>
            <person name="Benahmed F."/>
            <person name="Dimitrov G."/>
            <person name="Madupu R."/>
            <person name="Radune D."/>
            <person name="Sullivan S."/>
            <person name="Jha G."/>
            <person name="Ishihara H."/>
            <person name="Lee S.W."/>
            <person name="Pandey A."/>
            <person name="Sharma V."/>
            <person name="Sriariyanun M."/>
            <person name="Szurek B."/>
            <person name="Vera-Cruz C.M."/>
            <person name="Dorman K.S."/>
            <person name="Ronald P.C."/>
            <person name="Verdier V."/>
            <person name="Dow J.M."/>
            <person name="Sonti R.V."/>
            <person name="Tsuge S."/>
            <person name="Brendel V.P."/>
            <person name="Rabinowicz P.D."/>
            <person name="Leach J.E."/>
            <person name="White F.F."/>
            <person name="Salzberg S.L."/>
        </authorList>
    </citation>
    <scope>NUCLEOTIDE SEQUENCE [LARGE SCALE GENOMIC DNA]</scope>
    <source>
        <strain evidence="2 3">BLS256</strain>
    </source>
</reference>
<dbReference type="AlphaFoldDB" id="G7TCV9"/>
<feature type="compositionally biased region" description="Polar residues" evidence="1">
    <location>
        <begin position="22"/>
        <end position="31"/>
    </location>
</feature>
<dbReference type="Proteomes" id="UP000008851">
    <property type="component" value="Chromosome"/>
</dbReference>
<gene>
    <name evidence="2" type="ORF">XOC_3382</name>
</gene>
<dbReference type="KEGG" id="xor:XOC_3382"/>
<organism evidence="2 3">
    <name type="scientific">Xanthomonas oryzae pv. oryzicola (strain BLS256)</name>
    <dbReference type="NCBI Taxonomy" id="383407"/>
    <lineage>
        <taxon>Bacteria</taxon>
        <taxon>Pseudomonadati</taxon>
        <taxon>Pseudomonadota</taxon>
        <taxon>Gammaproteobacteria</taxon>
        <taxon>Lysobacterales</taxon>
        <taxon>Lysobacteraceae</taxon>
        <taxon>Xanthomonas</taxon>
    </lineage>
</organism>